<name>A0A0M4MYY6_LEPIR</name>
<dbReference type="Proteomes" id="UP000056502">
    <property type="component" value="Chromosome II"/>
</dbReference>
<sequence length="38" mass="4585">MDFTEERSVFSVTNDFCHFEKFYSNSIFKKIKVKYGIV</sequence>
<dbReference type="PATRIC" id="fig|1279460.3.peg.4893"/>
<protein>
    <submittedName>
        <fullName evidence="1">Uncharacterized protein</fullName>
    </submittedName>
</protein>
<organism evidence="1">
    <name type="scientific">Leptospira interrogans serovar Hardjo str. Norma</name>
    <dbReference type="NCBI Taxonomy" id="1279460"/>
    <lineage>
        <taxon>Bacteria</taxon>
        <taxon>Pseudomonadati</taxon>
        <taxon>Spirochaetota</taxon>
        <taxon>Spirochaetia</taxon>
        <taxon>Leptospirales</taxon>
        <taxon>Leptospiraceae</taxon>
        <taxon>Leptospira</taxon>
    </lineage>
</organism>
<proteinExistence type="predicted"/>
<evidence type="ECO:0000313" key="1">
    <source>
        <dbReference type="EMBL" id="ALE41913.1"/>
    </source>
</evidence>
<accession>A0A0M4MYY6</accession>
<dbReference type="EMBL" id="CP012604">
    <property type="protein sequence ID" value="ALE41913.1"/>
    <property type="molecule type" value="Genomic_DNA"/>
</dbReference>
<reference evidence="1 2" key="1">
    <citation type="journal article" date="2015" name="Genome Announc.">
        <title>Whole-Genome Sequence of Leptospira interrogans Serovar Hardjo Subtype Hardjoprajitno Strain Norma, Isolated from Cattle in a Leptospirosis Outbreak in Brazil.</title>
        <authorList>
            <person name="Cosate M.R."/>
            <person name="Soares S.C."/>
            <person name="Mendes T.A."/>
            <person name="Raittz R.T."/>
            <person name="Moreira E.C."/>
            <person name="Leite R."/>
            <person name="Fernandes G.R."/>
            <person name="Haddad J.P."/>
            <person name="Ortega J.M."/>
        </authorList>
    </citation>
    <scope>NUCLEOTIDE SEQUENCE [LARGE SCALE GENOMIC DNA]</scope>
    <source>
        <strain evidence="1 2">Norma</strain>
    </source>
</reference>
<dbReference type="AlphaFoldDB" id="A0A0M4MYY6"/>
<evidence type="ECO:0000313" key="2">
    <source>
        <dbReference type="Proteomes" id="UP000056502"/>
    </source>
</evidence>
<gene>
    <name evidence="1" type="ORF">G436_4788</name>
</gene>